<dbReference type="GO" id="GO:0005840">
    <property type="term" value="C:ribosome"/>
    <property type="evidence" value="ECO:0007669"/>
    <property type="project" value="UniProtKB-KW"/>
</dbReference>
<dbReference type="SUPFAM" id="SSF55315">
    <property type="entry name" value="L30e-like"/>
    <property type="match status" value="1"/>
</dbReference>
<protein>
    <submittedName>
        <fullName evidence="2">50S ribosomal protein L7AE</fullName>
    </submittedName>
</protein>
<feature type="domain" description="Ribosomal protein eL8/eL30/eS12/Gadd45" evidence="1">
    <location>
        <begin position="9"/>
        <end position="94"/>
    </location>
</feature>
<accession>A0A0R1TRL4</accession>
<dbReference type="OrthoDB" id="9794863at2"/>
<evidence type="ECO:0000313" key="2">
    <source>
        <dbReference type="EMBL" id="KRL84049.1"/>
    </source>
</evidence>
<reference evidence="2 3" key="1">
    <citation type="journal article" date="2015" name="Genome Announc.">
        <title>Expanding the biotechnology potential of lactobacilli through comparative genomics of 213 strains and associated genera.</title>
        <authorList>
            <person name="Sun Z."/>
            <person name="Harris H.M."/>
            <person name="McCann A."/>
            <person name="Guo C."/>
            <person name="Argimon S."/>
            <person name="Zhang W."/>
            <person name="Yang X."/>
            <person name="Jeffery I.B."/>
            <person name="Cooney J.C."/>
            <person name="Kagawa T.F."/>
            <person name="Liu W."/>
            <person name="Song Y."/>
            <person name="Salvetti E."/>
            <person name="Wrobel A."/>
            <person name="Rasinkangas P."/>
            <person name="Parkhill J."/>
            <person name="Rea M.C."/>
            <person name="O'Sullivan O."/>
            <person name="Ritari J."/>
            <person name="Douillard F.P."/>
            <person name="Paul Ross R."/>
            <person name="Yang R."/>
            <person name="Briner A.E."/>
            <person name="Felis G.E."/>
            <person name="de Vos W.M."/>
            <person name="Barrangou R."/>
            <person name="Klaenhammer T.R."/>
            <person name="Caufield P.W."/>
            <person name="Cui Y."/>
            <person name="Zhang H."/>
            <person name="O'Toole P.W."/>
        </authorList>
    </citation>
    <scope>NUCLEOTIDE SEQUENCE [LARGE SCALE GENOMIC DNA]</scope>
    <source>
        <strain evidence="2 3">DSM 16634</strain>
    </source>
</reference>
<dbReference type="Proteomes" id="UP000051324">
    <property type="component" value="Unassembled WGS sequence"/>
</dbReference>
<gene>
    <name evidence="2" type="ORF">FC32_GL001325</name>
</gene>
<name>A0A0R1TRL4_9LACO</name>
<dbReference type="PATRIC" id="fig|1423724.4.peg.1385"/>
<dbReference type="AlphaFoldDB" id="A0A0R1TRL4"/>
<sequence>MENKLKQQKVLNLLGLARRASKLSTGQDLVLRAIRTNKANIVFMASDCGQSTQKKFKDKCKSYDIALTTEFTKQELSTAIGTERSLIAVTDPGFGKKIRQLLFS</sequence>
<dbReference type="eggNOG" id="COG1358">
    <property type="taxonomic scope" value="Bacteria"/>
</dbReference>
<proteinExistence type="predicted"/>
<evidence type="ECO:0000313" key="3">
    <source>
        <dbReference type="Proteomes" id="UP000051324"/>
    </source>
</evidence>
<dbReference type="InterPro" id="IPR029064">
    <property type="entry name" value="Ribosomal_eL30-like_sf"/>
</dbReference>
<keyword evidence="2" id="KW-0687">Ribonucleoprotein</keyword>
<dbReference type="Gene3D" id="3.30.1330.30">
    <property type="match status" value="1"/>
</dbReference>
<keyword evidence="2" id="KW-0689">Ribosomal protein</keyword>
<dbReference type="InterPro" id="IPR004038">
    <property type="entry name" value="Ribosomal_eL8/eL30/eS12/Gad45"/>
</dbReference>
<dbReference type="RefSeq" id="WP_025087508.1">
    <property type="nucleotide sequence ID" value="NZ_AZFT01000053.1"/>
</dbReference>
<organism evidence="2 3">
    <name type="scientific">Ligilactobacillus apodemi DSM 16634 = JCM 16172</name>
    <dbReference type="NCBI Taxonomy" id="1423724"/>
    <lineage>
        <taxon>Bacteria</taxon>
        <taxon>Bacillati</taxon>
        <taxon>Bacillota</taxon>
        <taxon>Bacilli</taxon>
        <taxon>Lactobacillales</taxon>
        <taxon>Lactobacillaceae</taxon>
        <taxon>Ligilactobacillus</taxon>
    </lineage>
</organism>
<keyword evidence="3" id="KW-1185">Reference proteome</keyword>
<dbReference type="EMBL" id="AZFT01000053">
    <property type="protein sequence ID" value="KRL84049.1"/>
    <property type="molecule type" value="Genomic_DNA"/>
</dbReference>
<comment type="caution">
    <text evidence="2">The sequence shown here is derived from an EMBL/GenBank/DDBJ whole genome shotgun (WGS) entry which is preliminary data.</text>
</comment>
<dbReference type="Pfam" id="PF01248">
    <property type="entry name" value="Ribosomal_L7Ae"/>
    <property type="match status" value="1"/>
</dbReference>
<evidence type="ECO:0000259" key="1">
    <source>
        <dbReference type="Pfam" id="PF01248"/>
    </source>
</evidence>
<dbReference type="STRING" id="1423724.FC32_GL001325"/>